<name>A0ABQ5S422_9CHLO</name>
<proteinExistence type="predicted"/>
<feature type="compositionally biased region" description="Polar residues" evidence="1">
    <location>
        <begin position="483"/>
        <end position="493"/>
    </location>
</feature>
<feature type="compositionally biased region" description="Low complexity" evidence="1">
    <location>
        <begin position="1086"/>
        <end position="1098"/>
    </location>
</feature>
<feature type="region of interest" description="Disordered" evidence="1">
    <location>
        <begin position="705"/>
        <end position="795"/>
    </location>
</feature>
<dbReference type="Proteomes" id="UP001165090">
    <property type="component" value="Unassembled WGS sequence"/>
</dbReference>
<feature type="compositionally biased region" description="Basic and acidic residues" evidence="1">
    <location>
        <begin position="405"/>
        <end position="414"/>
    </location>
</feature>
<feature type="compositionally biased region" description="Polar residues" evidence="1">
    <location>
        <begin position="940"/>
        <end position="961"/>
    </location>
</feature>
<feature type="compositionally biased region" description="Pro residues" evidence="1">
    <location>
        <begin position="920"/>
        <end position="929"/>
    </location>
</feature>
<feature type="region of interest" description="Disordered" evidence="1">
    <location>
        <begin position="462"/>
        <end position="493"/>
    </location>
</feature>
<sequence length="1374" mass="142069">MGQCVSHAGRDSGGEERKPTTAQRISTWPEVPGPMPTTGPKSPVSATLTGGGGLALNVRPSCRTADLSKSPRKDGPLAIIYAHDPGKPTARPSKSKALTAVLALQEPCVNGATRAAALGAAAARAAAATTAASGACSSCSGSGKADVGCGGGNCDAKAVTNIHDAEFSLSRQSPITATELREISYFARSSRGLNPDEDTPEDDAGESPPRKQPVSTRPGPGRGPERAWMETEAEPGVENQSLQQPDLLAAASGGAGQVDASPAGPTAAVEQTPADGSCTEGCSVLGRKSSHFSTPCQDLDGHPEQWPVEVAQLMKSNAEAAAAVAAVAVAAAAAAVAAAAAARSSSQPKPAAAIPVAVAQTLQGQEQSGMESPERHDGNSTSDVAPTLAAGGSHRQLPPNPKEIMTIRDGKGCEETTGGGGASTNTGISSAGGAGAGAGATAPLGGRWASRLAQGIPPSLPLAQQQEQQREGSSRSAAAETVTDWSSTRELSRNSGNGDYLNLTVQQQGELPVVVAHGSGNYRVSAPGSSNPLLWRPMINRVKAATAAAGISTASTRTAQALVEDIAVQSGKNGTLGPRSDSGMNDPARNPGRLAAARPGARGPGIEPEALEVQGCSGGSEHHPGSGASGRRYEHLEVAEADGEVNSYVPSSSSKATTRTEGARGIGGGNAGGGRGGSKASGGKWTPSRAGKTLAMFRMQAAARRVAEETEKQKQSREQERERLEYVPQASLQRRVCTPPPTPSAQRRDEDTENDAGDADPLPYEDGICGARMANGPPPSPLSLQHQQQLQQDQEQRLEVWAGAQGTSSSPADVPYARQAGLLARKVVSERVIWPRSHTVSSRGDVGPPPAADEPPLYAVPGSTEPVPVRGPMPGTQNGAPAQPPPLPPGQLPQHHTSDSSSQNTLWLYPQLPRQCQPQGPAPPAPPPQQQVHSSPLLKASSSMQQRPPSSGRAVNTQLSLGHQARNYFQMVSKLRDRGLGSPDGGGGAGRGRGTLGPEPAAITGSSDRGICAPENIVRRSMYGGQLPEDDITSDRTMRLYPYPATTAKAAALMSKQQSGKQIVTAVMPKAEMITPPPTPPPFPLSPSLSPSALRSPTQQLQRKDSRLGARISEGGVAGPAPGPAAGWPAATPGGVAGGAGPDITLSSPVGSYLNAEKHELSQDVQQLEPTPPGLVGKRISCQVRTTSKTPCENDLPCGSSEGDFIASRPAVDKSRSYRHSEPYWPSAEALQPQQELSPPRALTPQATVAPHPIPRTLLSLPGLLLSEEDQRKESERVAFAATIARIGTQVETTSKAAHSVTPLPPPRAPPPPPPPPAPPQLLPLSQPIMAIGIPAQTQYHAYAHRYQPQSSYQPYIVYQPYIPEGAPVLVPQK</sequence>
<reference evidence="2 3" key="1">
    <citation type="journal article" date="2023" name="IScience">
        <title>Expanded male sex-determining region conserved during the evolution of homothallism in the green alga Volvox.</title>
        <authorList>
            <person name="Yamamoto K."/>
            <person name="Matsuzaki R."/>
            <person name="Mahakham W."/>
            <person name="Heman W."/>
            <person name="Sekimoto H."/>
            <person name="Kawachi M."/>
            <person name="Minakuchi Y."/>
            <person name="Toyoda A."/>
            <person name="Nozaki H."/>
        </authorList>
    </citation>
    <scope>NUCLEOTIDE SEQUENCE [LARGE SCALE GENOMIC DNA]</scope>
    <source>
        <strain evidence="2 3">NIES-4468</strain>
    </source>
</reference>
<evidence type="ECO:0000256" key="1">
    <source>
        <dbReference type="SAM" id="MobiDB-lite"/>
    </source>
</evidence>
<feature type="compositionally biased region" description="Acidic residues" evidence="1">
    <location>
        <begin position="195"/>
        <end position="205"/>
    </location>
</feature>
<feature type="compositionally biased region" description="Basic and acidic residues" evidence="1">
    <location>
        <begin position="1211"/>
        <end position="1222"/>
    </location>
</feature>
<accession>A0ABQ5S422</accession>
<feature type="region of interest" description="Disordered" evidence="1">
    <location>
        <begin position="571"/>
        <end position="689"/>
    </location>
</feature>
<dbReference type="EMBL" id="BSDZ01000017">
    <property type="protein sequence ID" value="GLI64072.1"/>
    <property type="molecule type" value="Genomic_DNA"/>
</dbReference>
<feature type="compositionally biased region" description="Gly residues" evidence="1">
    <location>
        <begin position="664"/>
        <end position="680"/>
    </location>
</feature>
<feature type="region of interest" description="Disordered" evidence="1">
    <location>
        <begin position="1188"/>
        <end position="1254"/>
    </location>
</feature>
<feature type="region of interest" description="Disordered" evidence="1">
    <location>
        <begin position="363"/>
        <end position="439"/>
    </location>
</feature>
<feature type="compositionally biased region" description="Basic and acidic residues" evidence="1">
    <location>
        <begin position="8"/>
        <end position="19"/>
    </location>
</feature>
<feature type="region of interest" description="Disordered" evidence="1">
    <location>
        <begin position="187"/>
        <end position="279"/>
    </location>
</feature>
<gene>
    <name evidence="2" type="ORF">VaNZ11_007238</name>
</gene>
<comment type="caution">
    <text evidence="2">The sequence shown here is derived from an EMBL/GenBank/DDBJ whole genome shotgun (WGS) entry which is preliminary data.</text>
</comment>
<evidence type="ECO:0000313" key="3">
    <source>
        <dbReference type="Proteomes" id="UP001165090"/>
    </source>
</evidence>
<protein>
    <submittedName>
        <fullName evidence="2">Uncharacterized protein</fullName>
    </submittedName>
</protein>
<feature type="compositionally biased region" description="Pro residues" evidence="1">
    <location>
        <begin position="1075"/>
        <end position="1085"/>
    </location>
</feature>
<feature type="region of interest" description="Disordered" evidence="1">
    <location>
        <begin position="978"/>
        <end position="1009"/>
    </location>
</feature>
<evidence type="ECO:0000313" key="2">
    <source>
        <dbReference type="EMBL" id="GLI64072.1"/>
    </source>
</evidence>
<feature type="compositionally biased region" description="Pro residues" evidence="1">
    <location>
        <begin position="1303"/>
        <end position="1322"/>
    </location>
</feature>
<feature type="compositionally biased region" description="Polar residues" evidence="1">
    <location>
        <begin position="648"/>
        <end position="660"/>
    </location>
</feature>
<feature type="compositionally biased region" description="Pro residues" evidence="1">
    <location>
        <begin position="882"/>
        <end position="891"/>
    </location>
</feature>
<feature type="compositionally biased region" description="Low complexity" evidence="1">
    <location>
        <begin position="587"/>
        <end position="605"/>
    </location>
</feature>
<feature type="compositionally biased region" description="Gly residues" evidence="1">
    <location>
        <begin position="982"/>
        <end position="995"/>
    </location>
</feature>
<feature type="region of interest" description="Disordered" evidence="1">
    <location>
        <begin position="838"/>
        <end position="961"/>
    </location>
</feature>
<feature type="region of interest" description="Disordered" evidence="1">
    <location>
        <begin position="1073"/>
        <end position="1106"/>
    </location>
</feature>
<feature type="region of interest" description="Disordered" evidence="1">
    <location>
        <begin position="1292"/>
        <end position="1324"/>
    </location>
</feature>
<organism evidence="2 3">
    <name type="scientific">Volvox africanus</name>
    <dbReference type="NCBI Taxonomy" id="51714"/>
    <lineage>
        <taxon>Eukaryota</taxon>
        <taxon>Viridiplantae</taxon>
        <taxon>Chlorophyta</taxon>
        <taxon>core chlorophytes</taxon>
        <taxon>Chlorophyceae</taxon>
        <taxon>CS clade</taxon>
        <taxon>Chlamydomonadales</taxon>
        <taxon>Volvocaceae</taxon>
        <taxon>Volvox</taxon>
    </lineage>
</organism>
<feature type="compositionally biased region" description="Basic and acidic residues" evidence="1">
    <location>
        <begin position="705"/>
        <end position="725"/>
    </location>
</feature>
<feature type="region of interest" description="Disordered" evidence="1">
    <location>
        <begin position="1"/>
        <end position="57"/>
    </location>
</feature>
<keyword evidence="3" id="KW-1185">Reference proteome</keyword>
<feature type="compositionally biased region" description="Low complexity" evidence="1">
    <location>
        <begin position="782"/>
        <end position="793"/>
    </location>
</feature>